<accession>A0AAE1FFP8</accession>
<dbReference type="EMBL" id="JAWQEG010002343">
    <property type="protein sequence ID" value="KAK3872599.1"/>
    <property type="molecule type" value="Genomic_DNA"/>
</dbReference>
<proteinExistence type="predicted"/>
<keyword evidence="1" id="KW-0732">Signal</keyword>
<feature type="chain" id="PRO_5042160928" evidence="1">
    <location>
        <begin position="22"/>
        <end position="176"/>
    </location>
</feature>
<dbReference type="AlphaFoldDB" id="A0AAE1FFP8"/>
<keyword evidence="3" id="KW-1185">Reference proteome</keyword>
<feature type="non-terminal residue" evidence="2">
    <location>
        <position position="1"/>
    </location>
</feature>
<protein>
    <submittedName>
        <fullName evidence="2">Uncharacterized protein</fullName>
    </submittedName>
</protein>
<gene>
    <name evidence="2" type="ORF">Pcinc_022337</name>
</gene>
<comment type="caution">
    <text evidence="2">The sequence shown here is derived from an EMBL/GenBank/DDBJ whole genome shotgun (WGS) entry which is preliminary data.</text>
</comment>
<name>A0AAE1FFP8_PETCI</name>
<feature type="signal peptide" evidence="1">
    <location>
        <begin position="1"/>
        <end position="21"/>
    </location>
</feature>
<organism evidence="2 3">
    <name type="scientific">Petrolisthes cinctipes</name>
    <name type="common">Flat porcelain crab</name>
    <dbReference type="NCBI Taxonomy" id="88211"/>
    <lineage>
        <taxon>Eukaryota</taxon>
        <taxon>Metazoa</taxon>
        <taxon>Ecdysozoa</taxon>
        <taxon>Arthropoda</taxon>
        <taxon>Crustacea</taxon>
        <taxon>Multicrustacea</taxon>
        <taxon>Malacostraca</taxon>
        <taxon>Eumalacostraca</taxon>
        <taxon>Eucarida</taxon>
        <taxon>Decapoda</taxon>
        <taxon>Pleocyemata</taxon>
        <taxon>Anomura</taxon>
        <taxon>Galatheoidea</taxon>
        <taxon>Porcellanidae</taxon>
        <taxon>Petrolisthes</taxon>
    </lineage>
</organism>
<reference evidence="2" key="1">
    <citation type="submission" date="2023-10" db="EMBL/GenBank/DDBJ databases">
        <title>Genome assemblies of two species of porcelain crab, Petrolisthes cinctipes and Petrolisthes manimaculis (Anomura: Porcellanidae).</title>
        <authorList>
            <person name="Angst P."/>
        </authorList>
    </citation>
    <scope>NUCLEOTIDE SEQUENCE</scope>
    <source>
        <strain evidence="2">PB745_01</strain>
        <tissue evidence="2">Gill</tissue>
    </source>
</reference>
<dbReference type="Proteomes" id="UP001286313">
    <property type="component" value="Unassembled WGS sequence"/>
</dbReference>
<evidence type="ECO:0000256" key="1">
    <source>
        <dbReference type="SAM" id="SignalP"/>
    </source>
</evidence>
<sequence>YTHTFGLTSLVTVLAAGQVTSDSEPHLTLVINTGPRLWCILTSTSHFFTSEFLLLLTINNGPRLWCILTLPATSLLQSSFYQWPSTIQFLDFSACRSQSSSSSTSLPQTFFLHWPSSVPRLYCLLTSTSHFFNPNTIPSSAITNIRQLRCLQTSTIFSGPHTACSIRLSTSLVIHL</sequence>
<evidence type="ECO:0000313" key="3">
    <source>
        <dbReference type="Proteomes" id="UP001286313"/>
    </source>
</evidence>
<evidence type="ECO:0000313" key="2">
    <source>
        <dbReference type="EMBL" id="KAK3872599.1"/>
    </source>
</evidence>